<dbReference type="SUPFAM" id="SSF89392">
    <property type="entry name" value="Prokaryotic lipoproteins and lipoprotein localization factors"/>
    <property type="match status" value="1"/>
</dbReference>
<evidence type="ECO:0000313" key="2">
    <source>
        <dbReference type="EMBL" id="WUO47074.1"/>
    </source>
</evidence>
<evidence type="ECO:0000256" key="1">
    <source>
        <dbReference type="SAM" id="SignalP"/>
    </source>
</evidence>
<name>A0ABZ1RKN0_9ACTN</name>
<keyword evidence="3" id="KW-1185">Reference proteome</keyword>
<gene>
    <name evidence="2" type="ORF">OHU17_15120</name>
</gene>
<evidence type="ECO:0000313" key="3">
    <source>
        <dbReference type="Proteomes" id="UP001432075"/>
    </source>
</evidence>
<dbReference type="PROSITE" id="PS51257">
    <property type="entry name" value="PROKAR_LIPOPROTEIN"/>
    <property type="match status" value="1"/>
</dbReference>
<feature type="chain" id="PRO_5046134938" description="Lipoprotein" evidence="1">
    <location>
        <begin position="26"/>
        <end position="278"/>
    </location>
</feature>
<dbReference type="Proteomes" id="UP001432075">
    <property type="component" value="Chromosome"/>
</dbReference>
<dbReference type="RefSeq" id="WP_100581857.1">
    <property type="nucleotide sequence ID" value="NZ_CP108057.1"/>
</dbReference>
<accession>A0ABZ1RKN0</accession>
<sequence length="278" mass="29095">MNKAVRTRAGAAMAGAVLLVGGLTACGGDKAGADGGKAGADRKAGATASAPAQTPAEAVKASYLKTVKAGFAKAELTTVGADGKTLKQSGTKGWYPSTHDMTLTRDTGDTRSIMLGDTVYSHMDKPVDGKVWMRMELAKDGKPGVRLNEDPAEYLAMLLGQQKLTFAGAERTGGAETRHFKAALTNEDLLKADESGKVMEEKDRAYLHEALKKISAVEVDLWIGADGHPARVDSVTTGEEGTSKTTATFSDYGSVPAITAPPEGEVILFDEVMKRSGS</sequence>
<dbReference type="EMBL" id="CP108057">
    <property type="protein sequence ID" value="WUO47074.1"/>
    <property type="molecule type" value="Genomic_DNA"/>
</dbReference>
<dbReference type="Gene3D" id="2.50.20.20">
    <property type="match status" value="1"/>
</dbReference>
<keyword evidence="1" id="KW-0732">Signal</keyword>
<organism evidence="2 3">
    <name type="scientific">Streptomyces goshikiensis</name>
    <dbReference type="NCBI Taxonomy" id="1942"/>
    <lineage>
        <taxon>Bacteria</taxon>
        <taxon>Bacillati</taxon>
        <taxon>Actinomycetota</taxon>
        <taxon>Actinomycetes</taxon>
        <taxon>Kitasatosporales</taxon>
        <taxon>Streptomycetaceae</taxon>
        <taxon>Streptomyces</taxon>
    </lineage>
</organism>
<feature type="signal peptide" evidence="1">
    <location>
        <begin position="1"/>
        <end position="25"/>
    </location>
</feature>
<reference evidence="2" key="1">
    <citation type="submission" date="2022-10" db="EMBL/GenBank/DDBJ databases">
        <title>The complete genomes of actinobacterial strains from the NBC collection.</title>
        <authorList>
            <person name="Joergensen T.S."/>
            <person name="Alvarez Arevalo M."/>
            <person name="Sterndorff E.B."/>
            <person name="Faurdal D."/>
            <person name="Vuksanovic O."/>
            <person name="Mourched A.-S."/>
            <person name="Charusanti P."/>
            <person name="Shaw S."/>
            <person name="Blin K."/>
            <person name="Weber T."/>
        </authorList>
    </citation>
    <scope>NUCLEOTIDE SEQUENCE</scope>
    <source>
        <strain evidence="2">NBC_00283</strain>
    </source>
</reference>
<evidence type="ECO:0008006" key="4">
    <source>
        <dbReference type="Google" id="ProtNLM"/>
    </source>
</evidence>
<protein>
    <recommendedName>
        <fullName evidence="4">Lipoprotein</fullName>
    </recommendedName>
</protein>
<dbReference type="InterPro" id="IPR029046">
    <property type="entry name" value="LolA/LolB/LppX"/>
</dbReference>
<proteinExistence type="predicted"/>